<dbReference type="SUPFAM" id="SSF57184">
    <property type="entry name" value="Growth factor receptor domain"/>
    <property type="match status" value="2"/>
</dbReference>
<name>A0ABM4L983_EQUPR</name>
<dbReference type="Gene3D" id="2.10.50.10">
    <property type="entry name" value="Tumor Necrosis Factor Receptor, subunit A, domain 2"/>
    <property type="match status" value="1"/>
</dbReference>
<reference evidence="2" key="1">
    <citation type="submission" date="2025-08" db="UniProtKB">
        <authorList>
            <consortium name="RefSeq"/>
        </authorList>
    </citation>
    <scope>IDENTIFICATION</scope>
    <source>
        <tissue evidence="2">Blood</tissue>
    </source>
</reference>
<protein>
    <submittedName>
        <fullName evidence="2">Prespore protein Dp87-like</fullName>
    </submittedName>
</protein>
<dbReference type="PANTHER" id="PTHR46104">
    <property type="entry name" value="GENE 9195-RELATED-RELATED"/>
    <property type="match status" value="1"/>
</dbReference>
<sequence length="412" mass="43374">MVTFSPCSGAHCTLLCLITRSPGQHSVERSCVPCPFGFWCLGGRTTLQPCPTCRTCAELPGLIDSKECQWCLTRQKPSSQNAGYVFCPLGYFFTDRGPSCQPFPTVLGQCLQCPAGHFCPNRATHLIPCQPGTFSPHPGQDEAADCAPCPAGRACTQAGLPQPDAECAPGYVCLVGSSCLHAPRHACPPGTFSNHTNLSNLSHCEICPTRLACPRGTKWGTQFPCPAGTYSSQAGNGQVEDCLPCPPGAFCPRGAPKPVLCPRGTARQSPDTRLAVACVLCPAGHHCPEPGTTTPWPCSAGSFSGPGHLWCQQCPGGTLCNQTKLAGPTACPPGHYCPARGLLSIPCPVVRRSPQPSGICSLLHGKALEPPALYWWLGWVTSLHCDMTTCQPSASGPHSEDGPTTHFPAAAF</sequence>
<organism evidence="1 2">
    <name type="scientific">Equus przewalskii</name>
    <name type="common">Przewalski's horse</name>
    <name type="synonym">Equus caballus przewalskii</name>
    <dbReference type="NCBI Taxonomy" id="9798"/>
    <lineage>
        <taxon>Eukaryota</taxon>
        <taxon>Metazoa</taxon>
        <taxon>Chordata</taxon>
        <taxon>Craniata</taxon>
        <taxon>Vertebrata</taxon>
        <taxon>Euteleostomi</taxon>
        <taxon>Mammalia</taxon>
        <taxon>Eutheria</taxon>
        <taxon>Laurasiatheria</taxon>
        <taxon>Perissodactyla</taxon>
        <taxon>Equidae</taxon>
        <taxon>Equus</taxon>
    </lineage>
</organism>
<accession>A0ABM4L983</accession>
<dbReference type="InterPro" id="IPR009030">
    <property type="entry name" value="Growth_fac_rcpt_cys_sf"/>
</dbReference>
<dbReference type="PANTHER" id="PTHR46104:SF1">
    <property type="entry name" value="GENE 9195-RELATED"/>
    <property type="match status" value="1"/>
</dbReference>
<dbReference type="RefSeq" id="XP_070437009.1">
    <property type="nucleotide sequence ID" value="XM_070580908.1"/>
</dbReference>
<dbReference type="SMART" id="SM01411">
    <property type="entry name" value="Ephrin_rec_like"/>
    <property type="match status" value="5"/>
</dbReference>
<dbReference type="GeneID" id="103541906"/>
<evidence type="ECO:0000313" key="2">
    <source>
        <dbReference type="RefSeq" id="XP_070437009.1"/>
    </source>
</evidence>
<keyword evidence="1" id="KW-1185">Reference proteome</keyword>
<proteinExistence type="predicted"/>
<evidence type="ECO:0000313" key="1">
    <source>
        <dbReference type="Proteomes" id="UP001652662"/>
    </source>
</evidence>
<dbReference type="Proteomes" id="UP001652662">
    <property type="component" value="Chromosome 17"/>
</dbReference>
<gene>
    <name evidence="2" type="primary">LOC103541906</name>
</gene>